<dbReference type="RefSeq" id="WP_132155574.1">
    <property type="nucleotide sequence ID" value="NZ_SLWR01000014.1"/>
</dbReference>
<keyword evidence="9" id="KW-1185">Reference proteome</keyword>
<dbReference type="PANTHER" id="PTHR42973:SF39">
    <property type="entry name" value="FAD-BINDING PCMH-TYPE DOMAIN-CONTAINING PROTEIN"/>
    <property type="match status" value="1"/>
</dbReference>
<dbReference type="InterPro" id="IPR006094">
    <property type="entry name" value="Oxid_FAD_bind_N"/>
</dbReference>
<evidence type="ECO:0000313" key="8">
    <source>
        <dbReference type="EMBL" id="TCO42178.1"/>
    </source>
</evidence>
<sequence>MRVSRRGLLGGTAAAGAALAIPSTATAAPVVGEKIRSSDARYQDLVLRGQNRRFVGQPDYARVIRSTEDAVQAVQEAVRTGKRIAVRGGGHCFEDFVDNSDVEVLLDMSLYDEVTFDQRYRAFSIGAGAILETVYPALFYGWGVTIPGGGCLGVGVGGHFSGGGYGPLSRLHGSVVDHLYGVEVVVVDARGRARSVIATRDNEYRDLWWAHTGGGGGNFGVITRYLMRTAGATGSDPSRLLPKAPSALLSSITVYDWKTIGQAGFVRAIRNFFDFYERHNTADSPYASLYSPLIITPSSAGNVLLSTQLDASVPNAKEKLAAFNAAMVEGLDPKPAVYDAGEGPFLHTTFERSIAESPSPGRNKWKAGYLRKGYRDEQLVTIHKAMTDTSYSAPDLSVLFVPYGGKVNTVASDATATAQREVMCKMVATVGWSDPAEDAKHLAWIRKLYADIYRDTGGVPVPNEINGGSYINYPDVDLADPAYNKSGVPWHDLYYLGNYPRLQQIKAKWDPRNLFQHKLSIQPARLDLCRVRRKHIEQERTI</sequence>
<dbReference type="PROSITE" id="PS51387">
    <property type="entry name" value="FAD_PCMH"/>
    <property type="match status" value="1"/>
</dbReference>
<organism evidence="8 9">
    <name type="scientific">Kribbella antiqua</name>
    <dbReference type="NCBI Taxonomy" id="2512217"/>
    <lineage>
        <taxon>Bacteria</taxon>
        <taxon>Bacillati</taxon>
        <taxon>Actinomycetota</taxon>
        <taxon>Actinomycetes</taxon>
        <taxon>Propionibacteriales</taxon>
        <taxon>Kribbellaceae</taxon>
        <taxon>Kribbella</taxon>
    </lineage>
</organism>
<accession>A0A4R2IEW9</accession>
<protein>
    <submittedName>
        <fullName evidence="8">FAD/FMN-containing dehydrogenase</fullName>
    </submittedName>
</protein>
<comment type="caution">
    <text evidence="8">The sequence shown here is derived from an EMBL/GenBank/DDBJ whole genome shotgun (WGS) entry which is preliminary data.</text>
</comment>
<feature type="domain" description="FAD-binding PCMH-type" evidence="7">
    <location>
        <begin position="54"/>
        <end position="232"/>
    </location>
</feature>
<gene>
    <name evidence="8" type="ORF">EV646_1141</name>
</gene>
<dbReference type="InterPro" id="IPR016169">
    <property type="entry name" value="FAD-bd_PCMH_sub2"/>
</dbReference>
<evidence type="ECO:0000256" key="3">
    <source>
        <dbReference type="ARBA" id="ARBA00022630"/>
    </source>
</evidence>
<evidence type="ECO:0000259" key="7">
    <source>
        <dbReference type="PROSITE" id="PS51387"/>
    </source>
</evidence>
<evidence type="ECO:0000256" key="2">
    <source>
        <dbReference type="ARBA" id="ARBA00005466"/>
    </source>
</evidence>
<dbReference type="Pfam" id="PF01565">
    <property type="entry name" value="FAD_binding_4"/>
    <property type="match status" value="1"/>
</dbReference>
<dbReference type="InterPro" id="IPR012951">
    <property type="entry name" value="BBE"/>
</dbReference>
<evidence type="ECO:0000256" key="4">
    <source>
        <dbReference type="ARBA" id="ARBA00022827"/>
    </source>
</evidence>
<dbReference type="InterPro" id="IPR006311">
    <property type="entry name" value="TAT_signal"/>
</dbReference>
<dbReference type="PANTHER" id="PTHR42973">
    <property type="entry name" value="BINDING OXIDOREDUCTASE, PUTATIVE (AFU_ORTHOLOGUE AFUA_1G17690)-RELATED"/>
    <property type="match status" value="1"/>
</dbReference>
<keyword evidence="6" id="KW-0732">Signal</keyword>
<dbReference type="InterPro" id="IPR036318">
    <property type="entry name" value="FAD-bd_PCMH-like_sf"/>
</dbReference>
<dbReference type="InterPro" id="IPR016166">
    <property type="entry name" value="FAD-bd_PCMH"/>
</dbReference>
<dbReference type="GO" id="GO:0016491">
    <property type="term" value="F:oxidoreductase activity"/>
    <property type="evidence" value="ECO:0007669"/>
    <property type="project" value="UniProtKB-KW"/>
</dbReference>
<dbReference type="Gene3D" id="3.40.462.20">
    <property type="match status" value="1"/>
</dbReference>
<comment type="similarity">
    <text evidence="2">Belongs to the oxygen-dependent FAD-linked oxidoreductase family.</text>
</comment>
<evidence type="ECO:0000256" key="6">
    <source>
        <dbReference type="SAM" id="SignalP"/>
    </source>
</evidence>
<name>A0A4R2IEW9_9ACTN</name>
<evidence type="ECO:0000313" key="9">
    <source>
        <dbReference type="Proteomes" id="UP000295573"/>
    </source>
</evidence>
<keyword evidence="3" id="KW-0285">Flavoprotein</keyword>
<evidence type="ECO:0000256" key="1">
    <source>
        <dbReference type="ARBA" id="ARBA00001974"/>
    </source>
</evidence>
<feature type="chain" id="PRO_5020536200" evidence="6">
    <location>
        <begin position="28"/>
        <end position="542"/>
    </location>
</feature>
<proteinExistence type="inferred from homology"/>
<dbReference type="GO" id="GO:0071949">
    <property type="term" value="F:FAD binding"/>
    <property type="evidence" value="ECO:0007669"/>
    <property type="project" value="InterPro"/>
</dbReference>
<dbReference type="OrthoDB" id="545125at2"/>
<feature type="signal peptide" evidence="6">
    <location>
        <begin position="1"/>
        <end position="27"/>
    </location>
</feature>
<dbReference type="Gene3D" id="3.30.465.10">
    <property type="match status" value="1"/>
</dbReference>
<reference evidence="8 9" key="1">
    <citation type="journal article" date="2015" name="Stand. Genomic Sci.">
        <title>Genomic Encyclopedia of Bacterial and Archaeal Type Strains, Phase III: the genomes of soil and plant-associated and newly described type strains.</title>
        <authorList>
            <person name="Whitman W.B."/>
            <person name="Woyke T."/>
            <person name="Klenk H.P."/>
            <person name="Zhou Y."/>
            <person name="Lilburn T.G."/>
            <person name="Beck B.J."/>
            <person name="De Vos P."/>
            <person name="Vandamme P."/>
            <person name="Eisen J.A."/>
            <person name="Garrity G."/>
            <person name="Hugenholtz P."/>
            <person name="Kyrpides N.C."/>
        </authorList>
    </citation>
    <scope>NUCLEOTIDE SEQUENCE [LARGE SCALE GENOMIC DNA]</scope>
    <source>
        <strain evidence="8 9">VKM Ac-2541</strain>
    </source>
</reference>
<dbReference type="Proteomes" id="UP000295573">
    <property type="component" value="Unassembled WGS sequence"/>
</dbReference>
<keyword evidence="5" id="KW-0560">Oxidoreductase</keyword>
<dbReference type="Pfam" id="PF08031">
    <property type="entry name" value="BBE"/>
    <property type="match status" value="1"/>
</dbReference>
<keyword evidence="4" id="KW-0274">FAD</keyword>
<comment type="cofactor">
    <cofactor evidence="1">
        <name>FAD</name>
        <dbReference type="ChEBI" id="CHEBI:57692"/>
    </cofactor>
</comment>
<dbReference type="PROSITE" id="PS51318">
    <property type="entry name" value="TAT"/>
    <property type="match status" value="1"/>
</dbReference>
<dbReference type="InterPro" id="IPR050416">
    <property type="entry name" value="FAD-linked_Oxidoreductase"/>
</dbReference>
<evidence type="ECO:0000256" key="5">
    <source>
        <dbReference type="ARBA" id="ARBA00023002"/>
    </source>
</evidence>
<dbReference type="EMBL" id="SLWR01000014">
    <property type="protein sequence ID" value="TCO42178.1"/>
    <property type="molecule type" value="Genomic_DNA"/>
</dbReference>
<dbReference type="AlphaFoldDB" id="A0A4R2IEW9"/>
<dbReference type="SUPFAM" id="SSF56176">
    <property type="entry name" value="FAD-binding/transporter-associated domain-like"/>
    <property type="match status" value="1"/>
</dbReference>